<sequence>MNKLEQRLEEMEQQLRHLRAEQAIRQLKARYLNACDRQDPEAVRACFAEGEVIIDMSYFGQCHNRDEFVDGIFVPRGCHDYVLDMHHCANPEIEVLDEQQARGTWSLNYRNINTRDQTLTLLSALYHDEYRCIDGDWKISRSRTEYRTVLSCSYAPGTLEVNIAARSLAQVD</sequence>
<keyword evidence="1" id="KW-0175">Coiled coil</keyword>
<dbReference type="RefSeq" id="WP_149612080.1">
    <property type="nucleotide sequence ID" value="NZ_VTUX01000007.1"/>
</dbReference>
<name>A0A5B0WUC8_9GAMM</name>
<dbReference type="Proteomes" id="UP000323708">
    <property type="component" value="Unassembled WGS sequence"/>
</dbReference>
<dbReference type="InterPro" id="IPR032710">
    <property type="entry name" value="NTF2-like_dom_sf"/>
</dbReference>
<reference evidence="3 4" key="1">
    <citation type="submission" date="2019-09" db="EMBL/GenBank/DDBJ databases">
        <authorList>
            <person name="Chen X.-Y."/>
        </authorList>
    </citation>
    <scope>NUCLEOTIDE SEQUENCE [LARGE SCALE GENOMIC DNA]</scope>
    <source>
        <strain evidence="3 4">NY5</strain>
    </source>
</reference>
<evidence type="ECO:0000259" key="2">
    <source>
        <dbReference type="Pfam" id="PF13577"/>
    </source>
</evidence>
<gene>
    <name evidence="3" type="ORF">F0M18_14000</name>
</gene>
<dbReference type="InterPro" id="IPR037401">
    <property type="entry name" value="SnoaL-like"/>
</dbReference>
<organism evidence="3 4">
    <name type="scientific">Pseudohalioglobus sediminis</name>
    <dbReference type="NCBI Taxonomy" id="2606449"/>
    <lineage>
        <taxon>Bacteria</taxon>
        <taxon>Pseudomonadati</taxon>
        <taxon>Pseudomonadota</taxon>
        <taxon>Gammaproteobacteria</taxon>
        <taxon>Cellvibrionales</taxon>
        <taxon>Halieaceae</taxon>
        <taxon>Pseudohalioglobus</taxon>
    </lineage>
</organism>
<comment type="caution">
    <text evidence="3">The sequence shown here is derived from an EMBL/GenBank/DDBJ whole genome shotgun (WGS) entry which is preliminary data.</text>
</comment>
<proteinExistence type="predicted"/>
<dbReference type="EMBL" id="VTUX01000007">
    <property type="protein sequence ID" value="KAA1189469.1"/>
    <property type="molecule type" value="Genomic_DNA"/>
</dbReference>
<dbReference type="SUPFAM" id="SSF54427">
    <property type="entry name" value="NTF2-like"/>
    <property type="match status" value="1"/>
</dbReference>
<dbReference type="AlphaFoldDB" id="A0A5B0WUC8"/>
<protein>
    <submittedName>
        <fullName evidence="3">Nuclear transport factor 2 family protein</fullName>
    </submittedName>
</protein>
<dbReference type="Gene3D" id="3.10.450.50">
    <property type="match status" value="1"/>
</dbReference>
<accession>A0A5B0WUC8</accession>
<evidence type="ECO:0000313" key="4">
    <source>
        <dbReference type="Proteomes" id="UP000323708"/>
    </source>
</evidence>
<feature type="coiled-coil region" evidence="1">
    <location>
        <begin position="1"/>
        <end position="28"/>
    </location>
</feature>
<evidence type="ECO:0000313" key="3">
    <source>
        <dbReference type="EMBL" id="KAA1189469.1"/>
    </source>
</evidence>
<evidence type="ECO:0000256" key="1">
    <source>
        <dbReference type="SAM" id="Coils"/>
    </source>
</evidence>
<dbReference type="Pfam" id="PF13577">
    <property type="entry name" value="SnoaL_4"/>
    <property type="match status" value="1"/>
</dbReference>
<feature type="domain" description="SnoaL-like" evidence="2">
    <location>
        <begin position="16"/>
        <end position="142"/>
    </location>
</feature>
<keyword evidence="4" id="KW-1185">Reference proteome</keyword>